<evidence type="ECO:0000259" key="1">
    <source>
        <dbReference type="Pfam" id="PF08031"/>
    </source>
</evidence>
<proteinExistence type="predicted"/>
<name>A0ABX1SKQ5_9PSEU</name>
<dbReference type="Gene3D" id="3.30.465.10">
    <property type="match status" value="1"/>
</dbReference>
<dbReference type="InterPro" id="IPR016169">
    <property type="entry name" value="FAD-bd_PCMH_sub2"/>
</dbReference>
<dbReference type="RefSeq" id="WP_169384838.1">
    <property type="nucleotide sequence ID" value="NZ_JAAXLA010000082.1"/>
</dbReference>
<evidence type="ECO:0000313" key="3">
    <source>
        <dbReference type="EMBL" id="NMI02135.1"/>
    </source>
</evidence>
<dbReference type="EMBL" id="JAAXLA010000125">
    <property type="protein sequence ID" value="NMI02135.1"/>
    <property type="molecule type" value="Genomic_DNA"/>
</dbReference>
<organism evidence="2 4">
    <name type="scientific">Pseudonocardia acidicola</name>
    <dbReference type="NCBI Taxonomy" id="2724939"/>
    <lineage>
        <taxon>Bacteria</taxon>
        <taxon>Bacillati</taxon>
        <taxon>Actinomycetota</taxon>
        <taxon>Actinomycetes</taxon>
        <taxon>Pseudonocardiales</taxon>
        <taxon>Pseudonocardiaceae</taxon>
        <taxon>Pseudonocardia</taxon>
    </lineage>
</organism>
<evidence type="ECO:0000313" key="2">
    <source>
        <dbReference type="EMBL" id="NMI01378.1"/>
    </source>
</evidence>
<keyword evidence="4" id="KW-1185">Reference proteome</keyword>
<dbReference type="Pfam" id="PF08031">
    <property type="entry name" value="BBE"/>
    <property type="match status" value="1"/>
</dbReference>
<sequence>SYGPKYDRLARIKAEYDPGNVLHHNANIKPA</sequence>
<gene>
    <name evidence="2" type="ORF">HF526_29390</name>
    <name evidence="3" type="ORF">HF526_33305</name>
</gene>
<dbReference type="InterPro" id="IPR012951">
    <property type="entry name" value="BBE"/>
</dbReference>
<reference evidence="2 4" key="1">
    <citation type="submission" date="2020-04" db="EMBL/GenBank/DDBJ databases">
        <authorList>
            <person name="Klaysubun C."/>
            <person name="Duangmal K."/>
            <person name="Lipun K."/>
        </authorList>
    </citation>
    <scope>NUCLEOTIDE SEQUENCE [LARGE SCALE GENOMIC DNA]</scope>
    <source>
        <strain evidence="2 4">K10HN5</strain>
    </source>
</reference>
<feature type="non-terminal residue" evidence="2">
    <location>
        <position position="1"/>
    </location>
</feature>
<feature type="domain" description="Berberine/berberine-like" evidence="1">
    <location>
        <begin position="2"/>
        <end position="29"/>
    </location>
</feature>
<comment type="caution">
    <text evidence="2">The sequence shown here is derived from an EMBL/GenBank/DDBJ whole genome shotgun (WGS) entry which is preliminary data.</text>
</comment>
<evidence type="ECO:0000313" key="4">
    <source>
        <dbReference type="Proteomes" id="UP000820669"/>
    </source>
</evidence>
<accession>A0ABX1SKQ5</accession>
<dbReference type="Proteomes" id="UP000820669">
    <property type="component" value="Unassembled WGS sequence"/>
</dbReference>
<protein>
    <recommendedName>
        <fullName evidence="1">Berberine/berberine-like domain-containing protein</fullName>
    </recommendedName>
</protein>
<dbReference type="EMBL" id="JAAXLA010000082">
    <property type="protein sequence ID" value="NMI01378.1"/>
    <property type="molecule type" value="Genomic_DNA"/>
</dbReference>